<comment type="caution">
    <text evidence="1">The sequence shown here is derived from an EMBL/GenBank/DDBJ whole genome shotgun (WGS) entry which is preliminary data.</text>
</comment>
<reference evidence="1" key="1">
    <citation type="submission" date="2015-08" db="EMBL/GenBank/DDBJ databases">
        <title>Complete DNA Sequence of Pseudomonas syringae pv. actinidiae, the Causal Agent of Kiwifruit Canker Disease.</title>
        <authorList>
            <person name="Rikkerink E.H.A."/>
            <person name="Fineran P.C."/>
        </authorList>
    </citation>
    <scope>NUCLEOTIDE SEQUENCE</scope>
    <source>
        <strain evidence="1">DSM 13666</strain>
    </source>
</reference>
<dbReference type="EMBL" id="LILD01000001">
    <property type="protein sequence ID" value="KOO38026.1"/>
    <property type="molecule type" value="Genomic_DNA"/>
</dbReference>
<sequence length="82" mass="9281">MLNNTHKLGLLKDLLQGQDADQYMTLDQARQIDELTLAMMNDPNLSADVQATLESIQSKLEHNTSPFLASDVEQWLSELDHQ</sequence>
<accession>A0A0M0KGT8</accession>
<dbReference type="RefSeq" id="WP_010899403.1">
    <property type="nucleotide sequence ID" value="NZ_CP040441.1"/>
</dbReference>
<evidence type="ECO:0000313" key="1">
    <source>
        <dbReference type="EMBL" id="KOO38026.1"/>
    </source>
</evidence>
<dbReference type="GeneID" id="87598780"/>
<dbReference type="Pfam" id="PF14165">
    <property type="entry name" value="YtzH"/>
    <property type="match status" value="1"/>
</dbReference>
<accession>A0A4Y7WWB7</accession>
<protein>
    <submittedName>
        <fullName evidence="1">Uncharacterized protein</fullName>
    </submittedName>
</protein>
<dbReference type="InterPro" id="IPR025547">
    <property type="entry name" value="YtzH"/>
</dbReference>
<name>A0A0M0KGT8_ALKHA</name>
<dbReference type="PATRIC" id="fig|136160.3.peg.944"/>
<proteinExistence type="predicted"/>
<organism evidence="1">
    <name type="scientific">Halalkalibacterium halodurans</name>
    <name type="common">Bacillus halodurans</name>
    <dbReference type="NCBI Taxonomy" id="86665"/>
    <lineage>
        <taxon>Bacteria</taxon>
        <taxon>Bacillati</taxon>
        <taxon>Bacillota</taxon>
        <taxon>Bacilli</taxon>
        <taxon>Bacillales</taxon>
        <taxon>Bacillaceae</taxon>
        <taxon>Halalkalibacterium (ex Joshi et al. 2022)</taxon>
    </lineage>
</organism>
<gene>
    <name evidence="1" type="ORF">AMD02_03500</name>
</gene>
<dbReference type="AlphaFoldDB" id="A0A0M0KGT8"/>